<evidence type="ECO:0000313" key="1">
    <source>
        <dbReference type="EMBL" id="OJA21463.1"/>
    </source>
</evidence>
<organism evidence="1 2">
    <name type="scientific">Rhizopogon vesiculosus</name>
    <dbReference type="NCBI Taxonomy" id="180088"/>
    <lineage>
        <taxon>Eukaryota</taxon>
        <taxon>Fungi</taxon>
        <taxon>Dikarya</taxon>
        <taxon>Basidiomycota</taxon>
        <taxon>Agaricomycotina</taxon>
        <taxon>Agaricomycetes</taxon>
        <taxon>Agaricomycetidae</taxon>
        <taxon>Boletales</taxon>
        <taxon>Suillineae</taxon>
        <taxon>Rhizopogonaceae</taxon>
        <taxon>Rhizopogon</taxon>
    </lineage>
</organism>
<dbReference type="AlphaFoldDB" id="A0A1J8QLB9"/>
<dbReference type="InterPro" id="IPR050871">
    <property type="entry name" value="26S_Proteasome/COP9_Components"/>
</dbReference>
<dbReference type="STRING" id="180088.A0A1J8QLB9"/>
<dbReference type="EMBL" id="LVVM01000119">
    <property type="protein sequence ID" value="OJA21463.1"/>
    <property type="molecule type" value="Genomic_DNA"/>
</dbReference>
<sequence>MSSQDDPAASNALKYMLLCKVVLNTPEDVMSLLSIKLAVRYARLRKIESMPAIALAHQNRNLTDFEKALRYYRHVLYDTLLLQNLLHIVEPYSVVEINYVAKQVVQGRQGVEAKIRMAQLLGLCGRLTRSLTRILKYVATATSEARSAGMAVRGEVVGIIGSTQCYNCQTTAIALWWKDVILALHRYSVYYKLDCCARHINMESDMIRKRSPRSILCTEPFCIPSAGRFDICFFDTTGTITAENLVLEGVVGMDESDKQKLMDVEDTSKYTTLFLAAAHALVRPDDGTTSACPP</sequence>
<keyword evidence="2" id="KW-1185">Reference proteome</keyword>
<dbReference type="OrthoDB" id="2689791at2759"/>
<gene>
    <name evidence="1" type="ORF">AZE42_13194</name>
</gene>
<dbReference type="PANTHER" id="PTHR10678">
    <property type="entry name" value="26S PROTEASOME NON-ATPASE REGULATORY SUBUNIT 11/COP9 SIGNALOSOME COMPLEX SUBUNIT 2"/>
    <property type="match status" value="1"/>
</dbReference>
<name>A0A1J8QLB9_9AGAM</name>
<evidence type="ECO:0000313" key="2">
    <source>
        <dbReference type="Proteomes" id="UP000183567"/>
    </source>
</evidence>
<dbReference type="Proteomes" id="UP000183567">
    <property type="component" value="Unassembled WGS sequence"/>
</dbReference>
<protein>
    <submittedName>
        <fullName evidence="1">Uncharacterized protein</fullName>
    </submittedName>
</protein>
<dbReference type="Gene3D" id="1.25.40.570">
    <property type="match status" value="1"/>
</dbReference>
<proteinExistence type="predicted"/>
<reference evidence="1 2" key="1">
    <citation type="submission" date="2016-03" db="EMBL/GenBank/DDBJ databases">
        <title>Comparative genomics of the ectomycorrhizal sister species Rhizopogon vinicolor and Rhizopogon vesiculosus (Basidiomycota: Boletales) reveals a divergence of the mating type B locus.</title>
        <authorList>
            <person name="Mujic A.B."/>
            <person name="Kuo A."/>
            <person name="Tritt A."/>
            <person name="Lipzen A."/>
            <person name="Chen C."/>
            <person name="Johnson J."/>
            <person name="Sharma A."/>
            <person name="Barry K."/>
            <person name="Grigoriev I.V."/>
            <person name="Spatafora J.W."/>
        </authorList>
    </citation>
    <scope>NUCLEOTIDE SEQUENCE [LARGE SCALE GENOMIC DNA]</scope>
    <source>
        <strain evidence="1 2">AM-OR11-056</strain>
    </source>
</reference>
<comment type="caution">
    <text evidence="1">The sequence shown here is derived from an EMBL/GenBank/DDBJ whole genome shotgun (WGS) entry which is preliminary data.</text>
</comment>
<accession>A0A1J8QLB9</accession>